<keyword evidence="9" id="KW-0812">Transmembrane</keyword>
<evidence type="ECO:0000256" key="2">
    <source>
        <dbReference type="ARBA" id="ARBA00004162"/>
    </source>
</evidence>
<comment type="similarity">
    <text evidence="5">Belongs to the Cdh family.</text>
</comment>
<keyword evidence="8" id="KW-0444">Lipid biosynthesis</keyword>
<keyword evidence="12" id="KW-0443">Lipid metabolism</keyword>
<dbReference type="Proteomes" id="UP001500902">
    <property type="component" value="Unassembled WGS sequence"/>
</dbReference>
<comment type="caution">
    <text evidence="19">The sequence shown here is derived from an EMBL/GenBank/DDBJ whole genome shotgun (WGS) entry which is preliminary data.</text>
</comment>
<dbReference type="InterPro" id="IPR003763">
    <property type="entry name" value="CDP-diacylglyc_Pase"/>
</dbReference>
<dbReference type="InterPro" id="IPR006311">
    <property type="entry name" value="TAT_signal"/>
</dbReference>
<evidence type="ECO:0000256" key="9">
    <source>
        <dbReference type="ARBA" id="ARBA00022692"/>
    </source>
</evidence>
<evidence type="ECO:0000256" key="5">
    <source>
        <dbReference type="ARBA" id="ARBA00006435"/>
    </source>
</evidence>
<evidence type="ECO:0000256" key="11">
    <source>
        <dbReference type="ARBA" id="ARBA00022989"/>
    </source>
</evidence>
<evidence type="ECO:0000256" key="7">
    <source>
        <dbReference type="ARBA" id="ARBA00022475"/>
    </source>
</evidence>
<name>A0ABP7CQG5_9ACTN</name>
<evidence type="ECO:0000256" key="15">
    <source>
        <dbReference type="ARBA" id="ARBA00023264"/>
    </source>
</evidence>
<evidence type="ECO:0000256" key="14">
    <source>
        <dbReference type="ARBA" id="ARBA00023209"/>
    </source>
</evidence>
<keyword evidence="15" id="KW-1208">Phospholipid metabolism</keyword>
<evidence type="ECO:0000256" key="12">
    <source>
        <dbReference type="ARBA" id="ARBA00023098"/>
    </source>
</evidence>
<keyword evidence="11" id="KW-1133">Transmembrane helix</keyword>
<feature type="compositionally biased region" description="Pro residues" evidence="18">
    <location>
        <begin position="41"/>
        <end position="53"/>
    </location>
</feature>
<sequence>MGENELADDVDNGLSRRCFVQFSGLTGASVVLGGSGLVAAKPPPEPPTAPGGPDPTVCGSTTSNDGLWRAMQRCHSNQTCLQNGTDYVVMPGSMHAPANFILVPTQRVNGIECPWICGSQAPNYWDAANYFSTRPPTVVTAPIGLGINSQRARRLNQLHIHMAMARGESKGDLENNQARAAMHLSDWANSRVSVRGVNQQHVTIPHTYRVLIWPGFSHDNLFDMLRTMLLHALGHGATIADAQEQMRFQTLIVIPRNAGGYFIVNSELQLRDPSMPNLTGTNTCDPLLWLQS</sequence>
<keyword evidence="14" id="KW-0594">Phospholipid biosynthesis</keyword>
<dbReference type="EC" id="3.6.1.26" evidence="6"/>
<comment type="pathway">
    <text evidence="4">Lipid metabolism.</text>
</comment>
<dbReference type="Pfam" id="PF02611">
    <property type="entry name" value="CDH"/>
    <property type="match status" value="1"/>
</dbReference>
<organism evidence="19 20">
    <name type="scientific">Nonomuraea antimicrobica</name>
    <dbReference type="NCBI Taxonomy" id="561173"/>
    <lineage>
        <taxon>Bacteria</taxon>
        <taxon>Bacillati</taxon>
        <taxon>Actinomycetota</taxon>
        <taxon>Actinomycetes</taxon>
        <taxon>Streptosporangiales</taxon>
        <taxon>Streptosporangiaceae</taxon>
        <taxon>Nonomuraea</taxon>
    </lineage>
</organism>
<feature type="region of interest" description="Disordered" evidence="18">
    <location>
        <begin position="38"/>
        <end position="62"/>
    </location>
</feature>
<dbReference type="Gene3D" id="3.30.428.30">
    <property type="entry name" value="HIT family - CDH-like"/>
    <property type="match status" value="1"/>
</dbReference>
<evidence type="ECO:0000256" key="8">
    <source>
        <dbReference type="ARBA" id="ARBA00022516"/>
    </source>
</evidence>
<evidence type="ECO:0000256" key="13">
    <source>
        <dbReference type="ARBA" id="ARBA00023136"/>
    </source>
</evidence>
<dbReference type="InterPro" id="IPR036265">
    <property type="entry name" value="HIT-like_sf"/>
</dbReference>
<comment type="subcellular location">
    <subcellularLocation>
        <location evidence="2">Cell membrane</location>
        <topology evidence="2">Single-pass membrane protein</topology>
    </subcellularLocation>
</comment>
<protein>
    <recommendedName>
        <fullName evidence="6">CDP-diacylglycerol diphosphatase</fullName>
        <ecNumber evidence="6">3.6.1.26</ecNumber>
    </recommendedName>
    <alternativeName>
        <fullName evidence="16">CDP-diacylglycerol phosphatidylhydrolase</fullName>
    </alternativeName>
    <alternativeName>
        <fullName evidence="17">CDP-diglyceride hydrolase</fullName>
    </alternativeName>
</protein>
<keyword evidence="10" id="KW-0378">Hydrolase</keyword>
<evidence type="ECO:0000256" key="17">
    <source>
        <dbReference type="ARBA" id="ARBA00032892"/>
    </source>
</evidence>
<evidence type="ECO:0000256" key="10">
    <source>
        <dbReference type="ARBA" id="ARBA00022801"/>
    </source>
</evidence>
<keyword evidence="7" id="KW-1003">Cell membrane</keyword>
<evidence type="ECO:0000256" key="1">
    <source>
        <dbReference type="ARBA" id="ARBA00001007"/>
    </source>
</evidence>
<evidence type="ECO:0000313" key="20">
    <source>
        <dbReference type="Proteomes" id="UP001500902"/>
    </source>
</evidence>
<proteinExistence type="inferred from homology"/>
<reference evidence="20" key="1">
    <citation type="journal article" date="2019" name="Int. J. Syst. Evol. Microbiol.">
        <title>The Global Catalogue of Microorganisms (GCM) 10K type strain sequencing project: providing services to taxonomists for standard genome sequencing and annotation.</title>
        <authorList>
            <consortium name="The Broad Institute Genomics Platform"/>
            <consortium name="The Broad Institute Genome Sequencing Center for Infectious Disease"/>
            <person name="Wu L."/>
            <person name="Ma J."/>
        </authorList>
    </citation>
    <scope>NUCLEOTIDE SEQUENCE [LARGE SCALE GENOMIC DNA]</scope>
    <source>
        <strain evidence="20">JCM 16904</strain>
    </source>
</reference>
<dbReference type="PROSITE" id="PS51318">
    <property type="entry name" value="TAT"/>
    <property type="match status" value="1"/>
</dbReference>
<evidence type="ECO:0000256" key="4">
    <source>
        <dbReference type="ARBA" id="ARBA00005189"/>
    </source>
</evidence>
<evidence type="ECO:0000256" key="3">
    <source>
        <dbReference type="ARBA" id="ARBA00004927"/>
    </source>
</evidence>
<dbReference type="SUPFAM" id="SSF54197">
    <property type="entry name" value="HIT-like"/>
    <property type="match status" value="1"/>
</dbReference>
<accession>A0ABP7CQG5</accession>
<keyword evidence="13" id="KW-0472">Membrane</keyword>
<keyword evidence="20" id="KW-1185">Reference proteome</keyword>
<evidence type="ECO:0000256" key="6">
    <source>
        <dbReference type="ARBA" id="ARBA00012375"/>
    </source>
</evidence>
<evidence type="ECO:0000256" key="18">
    <source>
        <dbReference type="SAM" id="MobiDB-lite"/>
    </source>
</evidence>
<comment type="catalytic activity">
    <reaction evidence="1">
        <text>a CDP-1,2-diacyl-sn-glycerol + H2O = a 1,2-diacyl-sn-glycero-3-phosphate + CMP + 2 H(+)</text>
        <dbReference type="Rhea" id="RHEA:15221"/>
        <dbReference type="ChEBI" id="CHEBI:15377"/>
        <dbReference type="ChEBI" id="CHEBI:15378"/>
        <dbReference type="ChEBI" id="CHEBI:58332"/>
        <dbReference type="ChEBI" id="CHEBI:58608"/>
        <dbReference type="ChEBI" id="CHEBI:60377"/>
        <dbReference type="EC" id="3.6.1.26"/>
    </reaction>
</comment>
<dbReference type="EMBL" id="BAAAZP010000128">
    <property type="protein sequence ID" value="GAA3692555.1"/>
    <property type="molecule type" value="Genomic_DNA"/>
</dbReference>
<gene>
    <name evidence="19" type="ORF">GCM10022224_067760</name>
</gene>
<dbReference type="RefSeq" id="WP_344887168.1">
    <property type="nucleotide sequence ID" value="NZ_BAAAZP010000128.1"/>
</dbReference>
<comment type="pathway">
    <text evidence="3">Phospholipid metabolism; CDP-diacylglycerol degradation; phosphatidate from CDP-diacylglycerol: step 1/1.</text>
</comment>
<evidence type="ECO:0000313" key="19">
    <source>
        <dbReference type="EMBL" id="GAA3692555.1"/>
    </source>
</evidence>
<evidence type="ECO:0000256" key="16">
    <source>
        <dbReference type="ARBA" id="ARBA00032888"/>
    </source>
</evidence>